<sequence length="103" mass="10597">MNLACLFRAFRGPAAAAVIATAHPVVAVPIQVTTIEAVAPGPASKGKTCFIAGTLFATLCCTRITGFEGMRTKAYRDGGGVPTVCVGETKGARMGMKFTIAEC</sequence>
<name>A0A1I4QN91_9HYPH</name>
<comment type="catalytic activity">
    <reaction evidence="3">
        <text>Hydrolysis of (1-&gt;4)-beta-linkages between N-acetylmuramic acid and N-acetyl-D-glucosamine residues in a peptidoglycan and between N-acetyl-D-glucosamine residues in chitodextrins.</text>
        <dbReference type="EC" id="3.2.1.17"/>
    </reaction>
</comment>
<dbReference type="Pfam" id="PF00959">
    <property type="entry name" value="Phage_lysozyme"/>
    <property type="match status" value="1"/>
</dbReference>
<protein>
    <recommendedName>
        <fullName evidence="3">Lysozyme</fullName>
        <ecNumber evidence="3">3.2.1.17</ecNumber>
    </recommendedName>
</protein>
<dbReference type="STRING" id="582667.SAMN05192568_103080"/>
<dbReference type="InterPro" id="IPR002196">
    <property type="entry name" value="Glyco_hydro_24"/>
</dbReference>
<feature type="signal peptide" evidence="4">
    <location>
        <begin position="1"/>
        <end position="27"/>
    </location>
</feature>
<gene>
    <name evidence="5" type="ORF">SAMN05192568_103080</name>
</gene>
<dbReference type="Gene3D" id="1.10.530.40">
    <property type="match status" value="1"/>
</dbReference>
<evidence type="ECO:0000313" key="5">
    <source>
        <dbReference type="EMBL" id="SFM41507.1"/>
    </source>
</evidence>
<keyword evidence="3" id="KW-0326">Glycosidase</keyword>
<dbReference type="RefSeq" id="WP_092044543.1">
    <property type="nucleotide sequence ID" value="NZ_FOTK01000030.1"/>
</dbReference>
<organism evidence="5 6">
    <name type="scientific">Methylobacterium pseudosasicola</name>
    <dbReference type="NCBI Taxonomy" id="582667"/>
    <lineage>
        <taxon>Bacteria</taxon>
        <taxon>Pseudomonadati</taxon>
        <taxon>Pseudomonadota</taxon>
        <taxon>Alphaproteobacteria</taxon>
        <taxon>Hyphomicrobiales</taxon>
        <taxon>Methylobacteriaceae</taxon>
        <taxon>Methylobacterium</taxon>
    </lineage>
</organism>
<reference evidence="6" key="1">
    <citation type="submission" date="2016-10" db="EMBL/GenBank/DDBJ databases">
        <authorList>
            <person name="Varghese N."/>
            <person name="Submissions S."/>
        </authorList>
    </citation>
    <scope>NUCLEOTIDE SEQUENCE [LARGE SCALE GENOMIC DNA]</scope>
    <source>
        <strain evidence="6">BL36</strain>
    </source>
</reference>
<dbReference type="GO" id="GO:0042742">
    <property type="term" value="P:defense response to bacterium"/>
    <property type="evidence" value="ECO:0007669"/>
    <property type="project" value="UniProtKB-KW"/>
</dbReference>
<accession>A0A1I4QN91</accession>
<dbReference type="InterPro" id="IPR023346">
    <property type="entry name" value="Lysozyme-like_dom_sf"/>
</dbReference>
<dbReference type="EC" id="3.2.1.17" evidence="3"/>
<dbReference type="GO" id="GO:0009253">
    <property type="term" value="P:peptidoglycan catabolic process"/>
    <property type="evidence" value="ECO:0007669"/>
    <property type="project" value="InterPro"/>
</dbReference>
<evidence type="ECO:0000313" key="6">
    <source>
        <dbReference type="Proteomes" id="UP000199048"/>
    </source>
</evidence>
<evidence type="ECO:0000256" key="4">
    <source>
        <dbReference type="SAM" id="SignalP"/>
    </source>
</evidence>
<dbReference type="GO" id="GO:0003796">
    <property type="term" value="F:lysozyme activity"/>
    <property type="evidence" value="ECO:0007669"/>
    <property type="project" value="UniProtKB-EC"/>
</dbReference>
<proteinExistence type="inferred from homology"/>
<evidence type="ECO:0000256" key="2">
    <source>
        <dbReference type="ARBA" id="ARBA00022638"/>
    </source>
</evidence>
<feature type="chain" id="PRO_5044503791" description="Lysozyme" evidence="4">
    <location>
        <begin position="28"/>
        <end position="103"/>
    </location>
</feature>
<dbReference type="GO" id="GO:0031640">
    <property type="term" value="P:killing of cells of another organism"/>
    <property type="evidence" value="ECO:0007669"/>
    <property type="project" value="UniProtKB-KW"/>
</dbReference>
<keyword evidence="3" id="KW-0378">Hydrolase</keyword>
<dbReference type="InterPro" id="IPR023347">
    <property type="entry name" value="Lysozyme_dom_sf"/>
</dbReference>
<keyword evidence="2 3" id="KW-0081">Bacteriolytic enzyme</keyword>
<keyword evidence="1 3" id="KW-0929">Antimicrobial</keyword>
<dbReference type="SUPFAM" id="SSF53955">
    <property type="entry name" value="Lysozyme-like"/>
    <property type="match status" value="1"/>
</dbReference>
<dbReference type="AlphaFoldDB" id="A0A1I4QN91"/>
<dbReference type="EMBL" id="FOTK01000030">
    <property type="protein sequence ID" value="SFM41507.1"/>
    <property type="molecule type" value="Genomic_DNA"/>
</dbReference>
<keyword evidence="4" id="KW-0732">Signal</keyword>
<comment type="similarity">
    <text evidence="3">Belongs to the glycosyl hydrolase 24 family.</text>
</comment>
<dbReference type="OrthoDB" id="5327667at2"/>
<evidence type="ECO:0000256" key="1">
    <source>
        <dbReference type="ARBA" id="ARBA00022529"/>
    </source>
</evidence>
<keyword evidence="6" id="KW-1185">Reference proteome</keyword>
<dbReference type="GO" id="GO:0016998">
    <property type="term" value="P:cell wall macromolecule catabolic process"/>
    <property type="evidence" value="ECO:0007669"/>
    <property type="project" value="InterPro"/>
</dbReference>
<dbReference type="Proteomes" id="UP000199048">
    <property type="component" value="Unassembled WGS sequence"/>
</dbReference>
<evidence type="ECO:0000256" key="3">
    <source>
        <dbReference type="RuleBase" id="RU003788"/>
    </source>
</evidence>